<gene>
    <name evidence="2" type="ORF">GDO81_027770</name>
</gene>
<dbReference type="AlphaFoldDB" id="A0AAV6YP47"/>
<sequence length="122" mass="13470">MRSPLSRLFSKLNNPKFCNLSVYSNPPIPLIILVALLCTRSSSIISFLYTGAQNCTQYSMCGLTRDLYKGKTMSLSWESIPLLIHPIILFALAAAAWLWSLKLSLPSTNTPKSFSASVLLSN</sequence>
<keyword evidence="1" id="KW-1133">Transmembrane helix</keyword>
<accession>A0AAV6YP47</accession>
<proteinExistence type="predicted"/>
<feature type="transmembrane region" description="Helical" evidence="1">
    <location>
        <begin position="79"/>
        <end position="99"/>
    </location>
</feature>
<protein>
    <submittedName>
        <fullName evidence="2">Uncharacterized protein</fullName>
    </submittedName>
</protein>
<evidence type="ECO:0000313" key="2">
    <source>
        <dbReference type="EMBL" id="KAG8535791.1"/>
    </source>
</evidence>
<comment type="caution">
    <text evidence="2">The sequence shown here is derived from an EMBL/GenBank/DDBJ whole genome shotgun (WGS) entry which is preliminary data.</text>
</comment>
<dbReference type="EMBL" id="WNYA01057383">
    <property type="protein sequence ID" value="KAG8535791.1"/>
    <property type="molecule type" value="Genomic_DNA"/>
</dbReference>
<name>A0AAV6YP47_ENGPU</name>
<evidence type="ECO:0000313" key="3">
    <source>
        <dbReference type="Proteomes" id="UP000824782"/>
    </source>
</evidence>
<evidence type="ECO:0000256" key="1">
    <source>
        <dbReference type="SAM" id="Phobius"/>
    </source>
</evidence>
<keyword evidence="1" id="KW-0812">Transmembrane</keyword>
<dbReference type="Proteomes" id="UP000824782">
    <property type="component" value="Unassembled WGS sequence"/>
</dbReference>
<reference evidence="2" key="1">
    <citation type="thesis" date="2020" institute="ProQuest LLC" country="789 East Eisenhower Parkway, Ann Arbor, MI, USA">
        <title>Comparative Genomics and Chromosome Evolution.</title>
        <authorList>
            <person name="Mudd A.B."/>
        </authorList>
    </citation>
    <scope>NUCLEOTIDE SEQUENCE</scope>
    <source>
        <strain evidence="2">237g6f4</strain>
        <tissue evidence="2">Blood</tissue>
    </source>
</reference>
<organism evidence="2 3">
    <name type="scientific">Engystomops pustulosus</name>
    <name type="common">Tungara frog</name>
    <name type="synonym">Physalaemus pustulosus</name>
    <dbReference type="NCBI Taxonomy" id="76066"/>
    <lineage>
        <taxon>Eukaryota</taxon>
        <taxon>Metazoa</taxon>
        <taxon>Chordata</taxon>
        <taxon>Craniata</taxon>
        <taxon>Vertebrata</taxon>
        <taxon>Euteleostomi</taxon>
        <taxon>Amphibia</taxon>
        <taxon>Batrachia</taxon>
        <taxon>Anura</taxon>
        <taxon>Neobatrachia</taxon>
        <taxon>Hyloidea</taxon>
        <taxon>Leptodactylidae</taxon>
        <taxon>Leiuperinae</taxon>
        <taxon>Engystomops</taxon>
    </lineage>
</organism>
<keyword evidence="3" id="KW-1185">Reference proteome</keyword>
<keyword evidence="1" id="KW-0472">Membrane</keyword>
<feature type="transmembrane region" description="Helical" evidence="1">
    <location>
        <begin position="30"/>
        <end position="50"/>
    </location>
</feature>